<feature type="compositionally biased region" description="Polar residues" evidence="1">
    <location>
        <begin position="438"/>
        <end position="450"/>
    </location>
</feature>
<feature type="region of interest" description="Disordered" evidence="1">
    <location>
        <begin position="587"/>
        <end position="617"/>
    </location>
</feature>
<feature type="domain" description="DUF4592" evidence="2">
    <location>
        <begin position="60"/>
        <end position="202"/>
    </location>
</feature>
<feature type="region of interest" description="Disordered" evidence="1">
    <location>
        <begin position="718"/>
        <end position="755"/>
    </location>
</feature>
<feature type="compositionally biased region" description="Polar residues" evidence="1">
    <location>
        <begin position="817"/>
        <end position="836"/>
    </location>
</feature>
<dbReference type="Proteomes" id="UP000694545">
    <property type="component" value="Unplaced"/>
</dbReference>
<protein>
    <submittedName>
        <fullName evidence="3">KIAA1211 like</fullName>
    </submittedName>
</protein>
<feature type="compositionally biased region" description="Polar residues" evidence="1">
    <location>
        <begin position="305"/>
        <end position="317"/>
    </location>
</feature>
<feature type="compositionally biased region" description="Polar residues" evidence="1">
    <location>
        <begin position="133"/>
        <end position="145"/>
    </location>
</feature>
<sequence>MDYDSEDELEMHGSVMGSRALSHDSIFIPEAAQEPVMPVRVFSQENVSDRIRALQLKLQQNWKLSPLSPCGTPSKKMDDAGMSSEDDGLPRSPPETSLLQEILTSSTPKFSDSHKHLSSLSLAGTSSEEEEQLTNSPLRSCSTESQLFPRQSSTKIIVQRTSNCSLSPPADFDTPPEFSSCLDNSAAKHKLLVKPRNQRSSRARRQFLRNMSVSQNDLSCTLEEEENGRKDIATELTYQHEGSSCWELTNGAAPSNATCSQQPEMSKGLQHNLSNQEEKVGMLSSTSDLDLPPCENNPECCQSMQRVSHTVSSSTPSDPKEDTGISHLNPHQEHSEMLNIFPGNLSVMSLSISNQENKYICDTPPENGMLSDKNASAKIDVVSTLHGREKNAPKDAEVLAEDIYNKGTVKGSPSLSNSINFLPKNSFQRSDLPDPENTVRTSGTTSSSHTDIARFLKADKRKSTQEQPGSDKETPHPPVLGLLMQGGKAEKEGHDLCALRKFSVSSARGRARTNSVNTESVESENPPALQVLQAKIKNTLKNEKLKEDVEIKTSQARESCTNSQACPSESEIAGRTLDKVVDASLVPAMSPKPSRNSPSSGPPQQSNAGQSSCEDKNPFQVKLRSTSLSMKYKDSFPQESKENQRHSTELHLEKEELPLSSLKGEKIEARKTSDVNISCFLNESLKIKPKSSEQGITKPPLPRKPILQHVVIIGTSASTEKQEKVTKYPELKNEDKNMEKKPSPSEVPEKSVPSPVITADTARAIESHTLPAWITIAKQKQRLMEKELGKEEKTLAHNKTDVEKQVKEKLKMEELVRQQTDFIRNTSPSLPPTVSSEEQKKETKTDMQESLPRGSSLSYHSPVQSSGPIEKEDTKPIKKVSLSSPDKPSWMELAKKKSQAWSDMPQRIK</sequence>
<feature type="compositionally biased region" description="Basic and acidic residues" evidence="1">
    <location>
        <begin position="451"/>
        <end position="475"/>
    </location>
</feature>
<feature type="compositionally biased region" description="Polar residues" evidence="1">
    <location>
        <begin position="552"/>
        <end position="567"/>
    </location>
</feature>
<feature type="region of interest" description="Disordered" evidence="1">
    <location>
        <begin position="633"/>
        <end position="657"/>
    </location>
</feature>
<feature type="region of interest" description="Disordered" evidence="1">
    <location>
        <begin position="407"/>
        <end position="483"/>
    </location>
</feature>
<feature type="region of interest" description="Disordered" evidence="1">
    <location>
        <begin position="551"/>
        <end position="574"/>
    </location>
</feature>
<organism evidence="3 4">
    <name type="scientific">Varanus komodoensis</name>
    <name type="common">Komodo dragon</name>
    <dbReference type="NCBI Taxonomy" id="61221"/>
    <lineage>
        <taxon>Eukaryota</taxon>
        <taxon>Metazoa</taxon>
        <taxon>Chordata</taxon>
        <taxon>Craniata</taxon>
        <taxon>Vertebrata</taxon>
        <taxon>Euteleostomi</taxon>
        <taxon>Lepidosauria</taxon>
        <taxon>Squamata</taxon>
        <taxon>Bifurcata</taxon>
        <taxon>Unidentata</taxon>
        <taxon>Episquamata</taxon>
        <taxon>Toxicofera</taxon>
        <taxon>Anguimorpha</taxon>
        <taxon>Paleoanguimorpha</taxon>
        <taxon>Varanoidea</taxon>
        <taxon>Varanidae</taxon>
        <taxon>Varanus</taxon>
    </lineage>
</organism>
<dbReference type="InterPro" id="IPR026713">
    <property type="entry name" value="CRACD-like"/>
</dbReference>
<feature type="compositionally biased region" description="Basic and acidic residues" evidence="1">
    <location>
        <begin position="720"/>
        <end position="749"/>
    </location>
</feature>
<name>A0A8D2Q4H6_VARKO</name>
<evidence type="ECO:0000313" key="4">
    <source>
        <dbReference type="Proteomes" id="UP000694545"/>
    </source>
</evidence>
<dbReference type="Ensembl" id="ENSVKKT00000019408.1">
    <property type="protein sequence ID" value="ENSVKKP00000018940.1"/>
    <property type="gene ID" value="ENSVKKG00000012883.1"/>
</dbReference>
<dbReference type="PANTHER" id="PTHR47743:SF1">
    <property type="entry name" value="CRACD-LIKE PROTEIN"/>
    <property type="match status" value="1"/>
</dbReference>
<evidence type="ECO:0000313" key="3">
    <source>
        <dbReference type="Ensembl" id="ENSVKKP00000018940.1"/>
    </source>
</evidence>
<feature type="region of interest" description="Disordered" evidence="1">
    <location>
        <begin position="817"/>
        <end position="909"/>
    </location>
</feature>
<dbReference type="OMA" id="CAPATDK"/>
<dbReference type="PANTHER" id="PTHR47743">
    <property type="entry name" value="KIAA1210 / KIAA1211 FAMILY MEMBER"/>
    <property type="match status" value="1"/>
</dbReference>
<evidence type="ECO:0000256" key="1">
    <source>
        <dbReference type="SAM" id="MobiDB-lite"/>
    </source>
</evidence>
<feature type="compositionally biased region" description="Basic and acidic residues" evidence="1">
    <location>
        <begin position="837"/>
        <end position="847"/>
    </location>
</feature>
<dbReference type="AlphaFoldDB" id="A0A8D2Q4H6"/>
<feature type="compositionally biased region" description="Polar residues" evidence="1">
    <location>
        <begin position="94"/>
        <end position="110"/>
    </location>
</feature>
<reference evidence="3" key="1">
    <citation type="submission" date="2025-08" db="UniProtKB">
        <authorList>
            <consortium name="Ensembl"/>
        </authorList>
    </citation>
    <scope>IDENTIFICATION</scope>
</reference>
<feature type="region of interest" description="Disordered" evidence="1">
    <location>
        <begin position="305"/>
        <end position="324"/>
    </location>
</feature>
<proteinExistence type="predicted"/>
<accession>A0A8D2Q4H6</accession>
<reference evidence="3" key="2">
    <citation type="submission" date="2025-09" db="UniProtKB">
        <authorList>
            <consortium name="Ensembl"/>
        </authorList>
    </citation>
    <scope>IDENTIFICATION</scope>
</reference>
<dbReference type="InterPro" id="IPR028030">
    <property type="entry name" value="DUF4592"/>
</dbReference>
<dbReference type="Pfam" id="PF15262">
    <property type="entry name" value="DUF4592"/>
    <property type="match status" value="1"/>
</dbReference>
<evidence type="ECO:0000259" key="2">
    <source>
        <dbReference type="Pfam" id="PF15262"/>
    </source>
</evidence>
<feature type="region of interest" description="Disordered" evidence="1">
    <location>
        <begin position="65"/>
        <end position="145"/>
    </location>
</feature>
<keyword evidence="4" id="KW-1185">Reference proteome</keyword>
<feature type="compositionally biased region" description="Low complexity" evidence="1">
    <location>
        <begin position="591"/>
        <end position="612"/>
    </location>
</feature>
<feature type="compositionally biased region" description="Polar residues" evidence="1">
    <location>
        <begin position="853"/>
        <end position="867"/>
    </location>
</feature>
<feature type="compositionally biased region" description="Polar residues" evidence="1">
    <location>
        <begin position="411"/>
        <end position="429"/>
    </location>
</feature>